<protein>
    <recommendedName>
        <fullName evidence="4">Protein BatD</fullName>
    </recommendedName>
</protein>
<accession>A0A2D0NIZ3</accession>
<organism evidence="2 3">
    <name type="scientific">Flavilitoribacter nigricans (strain ATCC 23147 / DSM 23189 / NBRC 102662 / NCIMB 1420 / SS-2)</name>
    <name type="common">Lewinella nigricans</name>
    <dbReference type="NCBI Taxonomy" id="1122177"/>
    <lineage>
        <taxon>Bacteria</taxon>
        <taxon>Pseudomonadati</taxon>
        <taxon>Bacteroidota</taxon>
        <taxon>Saprospiria</taxon>
        <taxon>Saprospirales</taxon>
        <taxon>Lewinellaceae</taxon>
        <taxon>Flavilitoribacter</taxon>
    </lineage>
</organism>
<keyword evidence="1" id="KW-1133">Transmembrane helix</keyword>
<dbReference type="InterPro" id="IPR025738">
    <property type="entry name" value="BatD"/>
</dbReference>
<dbReference type="Pfam" id="PF13584">
    <property type="entry name" value="BatD"/>
    <property type="match status" value="2"/>
</dbReference>
<sequence>MGHRQCHTRFGLTSVGGNWLGVWLLVLSCGLPAYNQVSFRTKIPRMKVTENEMFQITFILKNGQGTQFEGPDFKNFTVLSKPSRFLDPNAVNRNAAGEIIYSYALLPKDTGTFRLPPASVMVDGKKIRSNSMVIEVLRLGTVIKSSLSREEAFVRTEVSSSEVYLGQQLIVDYKLYYTINVQAYYFTSEPTYKGFYAKDTHRFNSEVTNIQIDGIEYATRTLKRVILFPQQQGRHSIDPMNIRLGVVGNNLFKIDRFNLATEAVEIRVKPLSVLSSDTLIGAVGKFSMEADVSARNVSEGKDIRLILTIEGNGDIKAIKPPTIRLPEQIEAYSPHILEESFQEDQRGVHGRKVIEYVLIANRAGTYTLAPEFTYFDTDSAALVTLRPEVFELRISPDPNKSSPETVLAMRETEMATDILGAKNEIDLHRNDRIFIGSGLFYILLAFPFCILAGAYFYQKRRRDRTALSREQLRRLEAKKVADQHLLRARQMMDQQDPRAFYDEISRATLDYACDRLSIPRAELTKQRVRLQLEAIGLEEQLIVDLLFVLTVTEHILYSRSDDRKDVHRVYQTAEAVIQAIESSF</sequence>
<evidence type="ECO:0000313" key="2">
    <source>
        <dbReference type="EMBL" id="PHN08462.1"/>
    </source>
</evidence>
<evidence type="ECO:0008006" key="4">
    <source>
        <dbReference type="Google" id="ProtNLM"/>
    </source>
</evidence>
<dbReference type="EMBL" id="PDUD01000001">
    <property type="protein sequence ID" value="PHN08462.1"/>
    <property type="molecule type" value="Genomic_DNA"/>
</dbReference>
<name>A0A2D0NIZ3_FLAN2</name>
<evidence type="ECO:0000313" key="3">
    <source>
        <dbReference type="Proteomes" id="UP000223913"/>
    </source>
</evidence>
<proteinExistence type="predicted"/>
<reference evidence="2 3" key="1">
    <citation type="submission" date="2017-10" db="EMBL/GenBank/DDBJ databases">
        <title>The draft genome sequence of Lewinella nigricans NBRC 102662.</title>
        <authorList>
            <person name="Wang K."/>
        </authorList>
    </citation>
    <scope>NUCLEOTIDE SEQUENCE [LARGE SCALE GENOMIC DNA]</scope>
    <source>
        <strain evidence="2 3">NBRC 102662</strain>
    </source>
</reference>
<keyword evidence="1" id="KW-0472">Membrane</keyword>
<evidence type="ECO:0000256" key="1">
    <source>
        <dbReference type="SAM" id="Phobius"/>
    </source>
</evidence>
<keyword evidence="3" id="KW-1185">Reference proteome</keyword>
<dbReference type="PANTHER" id="PTHR40940">
    <property type="entry name" value="PROTEIN BATD-RELATED"/>
    <property type="match status" value="1"/>
</dbReference>
<feature type="transmembrane region" description="Helical" evidence="1">
    <location>
        <begin position="12"/>
        <end position="34"/>
    </location>
</feature>
<dbReference type="AlphaFoldDB" id="A0A2D0NIZ3"/>
<dbReference type="OrthoDB" id="2079210at2"/>
<dbReference type="PROSITE" id="PS51257">
    <property type="entry name" value="PROKAR_LIPOPROTEIN"/>
    <property type="match status" value="1"/>
</dbReference>
<dbReference type="PANTHER" id="PTHR40940:SF2">
    <property type="entry name" value="BATD"/>
    <property type="match status" value="1"/>
</dbReference>
<comment type="caution">
    <text evidence="2">The sequence shown here is derived from an EMBL/GenBank/DDBJ whole genome shotgun (WGS) entry which is preliminary data.</text>
</comment>
<keyword evidence="1" id="KW-0812">Transmembrane</keyword>
<feature type="transmembrane region" description="Helical" evidence="1">
    <location>
        <begin position="433"/>
        <end position="457"/>
    </location>
</feature>
<dbReference type="RefSeq" id="WP_099148054.1">
    <property type="nucleotide sequence ID" value="NZ_PDUD01000001.1"/>
</dbReference>
<dbReference type="Proteomes" id="UP000223913">
    <property type="component" value="Unassembled WGS sequence"/>
</dbReference>
<gene>
    <name evidence="2" type="ORF">CRP01_00685</name>
</gene>